<accession>A0A8S5RDP3</accession>
<reference evidence="1" key="1">
    <citation type="journal article" date="2021" name="Proc. Natl. Acad. Sci. U.S.A.">
        <title>A Catalog of Tens of Thousands of Viruses from Human Metagenomes Reveals Hidden Associations with Chronic Diseases.</title>
        <authorList>
            <person name="Tisza M.J."/>
            <person name="Buck C.B."/>
        </authorList>
    </citation>
    <scope>NUCLEOTIDE SEQUENCE</scope>
    <source>
        <strain evidence="1">Ctx9V1</strain>
    </source>
</reference>
<organism evidence="1">
    <name type="scientific">virus sp. ctx9V1</name>
    <dbReference type="NCBI Taxonomy" id="2828001"/>
    <lineage>
        <taxon>Viruses</taxon>
    </lineage>
</organism>
<dbReference type="EMBL" id="BK059093">
    <property type="protein sequence ID" value="DAE29250.1"/>
    <property type="molecule type" value="Genomic_DNA"/>
</dbReference>
<name>A0A8S5RDP3_9VIRU</name>
<proteinExistence type="predicted"/>
<evidence type="ECO:0000313" key="1">
    <source>
        <dbReference type="EMBL" id="DAE29250.1"/>
    </source>
</evidence>
<protein>
    <submittedName>
        <fullName evidence="1">Uncharacterized protein</fullName>
    </submittedName>
</protein>
<sequence length="49" mass="5314">MDYPDWMTISQKIKLSDIIDKGGATRTATNNSGLKGILGRSGIKLGDYL</sequence>